<sequence length="435" mass="44525">MSRGFFIGAGCGVVVAGLGLVAVSQFTDFLPAPQDTEQMLTIEADAPKPAVVLPVVPEAPAQEVAGSDVTPVPTPNPIAPEVESNAPSLPDAQVGMDAPSAPTVDGAAPNVAADAATLAQSRTDDAAPTSDVPPEPVAEATNSAVAAEPMQPAEPEMVPTSQEAAAPTPVVRPSTGFGGDVAGVKIGRLPTVGDDDQVAAVPEITAAEVNALPAVERFAASFENPSQKPLFSILLRDTGGADVDREALAALPFPVSFVIDPTLPDAASAAQIYRANGKEVLMLGAGIPEGATASDLAVSMETTTAALPEAVGIVDLEQGGFQGDRILATQVLALVRDHGLGVISWDRGLNAASQIAQREGMRSAVIFRSLDGENEGAPKIRRYLDRAAFKAAQDGRVVVAGKTRPETIAALLEWAEEGRASMVTIAPSSAVMMAR</sequence>
<dbReference type="OrthoDB" id="7658418at2"/>
<dbReference type="InterPro" id="IPR011330">
    <property type="entry name" value="Glyco_hydro/deAcase_b/a-brl"/>
</dbReference>
<gene>
    <name evidence="2" type="ORF">EOK75_03755</name>
</gene>
<dbReference type="InterPro" id="IPR006837">
    <property type="entry name" value="Divergent_DAC"/>
</dbReference>
<dbReference type="RefSeq" id="WP_137192647.1">
    <property type="nucleotide sequence ID" value="NZ_CP039964.1"/>
</dbReference>
<dbReference type="Pfam" id="PF04748">
    <property type="entry name" value="Polysacc_deac_2"/>
    <property type="match status" value="1"/>
</dbReference>
<reference evidence="2 3" key="1">
    <citation type="submission" date="2019-05" db="EMBL/GenBank/DDBJ databases">
        <title>Pseudorhodobacter turbinis sp. nov., isolated from the gut of the Korean turban shell.</title>
        <authorList>
            <person name="Jeong Y.-S."/>
            <person name="Kang W.-R."/>
            <person name="Bae J.-W."/>
        </authorList>
    </citation>
    <scope>NUCLEOTIDE SEQUENCE [LARGE SCALE GENOMIC DNA]</scope>
    <source>
        <strain evidence="2 3">S12M18</strain>
    </source>
</reference>
<dbReference type="AlphaFoldDB" id="A0A4P8EDF9"/>
<dbReference type="EMBL" id="CP039964">
    <property type="protein sequence ID" value="QCO54981.1"/>
    <property type="molecule type" value="Genomic_DNA"/>
</dbReference>
<dbReference type="Proteomes" id="UP000298631">
    <property type="component" value="Chromosome"/>
</dbReference>
<accession>A0A4P8EDF9</accession>
<dbReference type="SUPFAM" id="SSF88713">
    <property type="entry name" value="Glycoside hydrolase/deacetylase"/>
    <property type="match status" value="1"/>
</dbReference>
<organism evidence="2 3">
    <name type="scientific">Pseudorhodobacter turbinis</name>
    <dbReference type="NCBI Taxonomy" id="2500533"/>
    <lineage>
        <taxon>Bacteria</taxon>
        <taxon>Pseudomonadati</taxon>
        <taxon>Pseudomonadota</taxon>
        <taxon>Alphaproteobacteria</taxon>
        <taxon>Rhodobacterales</taxon>
        <taxon>Paracoccaceae</taxon>
        <taxon>Pseudorhodobacter</taxon>
    </lineage>
</organism>
<name>A0A4P8EDF9_9RHOB</name>
<evidence type="ECO:0000256" key="1">
    <source>
        <dbReference type="SAM" id="MobiDB-lite"/>
    </source>
</evidence>
<evidence type="ECO:0000313" key="3">
    <source>
        <dbReference type="Proteomes" id="UP000298631"/>
    </source>
</evidence>
<keyword evidence="3" id="KW-1185">Reference proteome</keyword>
<dbReference type="Gene3D" id="3.20.20.370">
    <property type="entry name" value="Glycoside hydrolase/deacetylase"/>
    <property type="match status" value="1"/>
</dbReference>
<proteinExistence type="predicted"/>
<dbReference type="GO" id="GO:0005975">
    <property type="term" value="P:carbohydrate metabolic process"/>
    <property type="evidence" value="ECO:0007669"/>
    <property type="project" value="InterPro"/>
</dbReference>
<protein>
    <recommendedName>
        <fullName evidence="4">Divergent polysaccharide deacetylase family protein</fullName>
    </recommendedName>
</protein>
<dbReference type="CDD" id="cd10936">
    <property type="entry name" value="CE4_DAC2"/>
    <property type="match status" value="1"/>
</dbReference>
<evidence type="ECO:0008006" key="4">
    <source>
        <dbReference type="Google" id="ProtNLM"/>
    </source>
</evidence>
<evidence type="ECO:0000313" key="2">
    <source>
        <dbReference type="EMBL" id="QCO54981.1"/>
    </source>
</evidence>
<dbReference type="KEGG" id="pseb:EOK75_03755"/>
<feature type="region of interest" description="Disordered" evidence="1">
    <location>
        <begin position="62"/>
        <end position="152"/>
    </location>
</feature>
<feature type="compositionally biased region" description="Low complexity" evidence="1">
    <location>
        <begin position="107"/>
        <end position="119"/>
    </location>
</feature>